<name>A0A1G7K7G0_9SPHI</name>
<evidence type="ECO:0000256" key="1">
    <source>
        <dbReference type="SAM" id="MobiDB-lite"/>
    </source>
</evidence>
<evidence type="ECO:0008006" key="5">
    <source>
        <dbReference type="Google" id="ProtNLM"/>
    </source>
</evidence>
<feature type="region of interest" description="Disordered" evidence="1">
    <location>
        <begin position="216"/>
        <end position="277"/>
    </location>
</feature>
<evidence type="ECO:0000256" key="2">
    <source>
        <dbReference type="SAM" id="SignalP"/>
    </source>
</evidence>
<accession>A0A1G7K7G0</accession>
<sequence>MNKVLPCLILAVAVQLSANNNAHAQGAKTGTSTLQTPPATINIDGDLKDWGDSLRYYNDEKKLNYTLANDKTTLYAAIRISDRIQQMQTLHGGITLSIDTRGKKKETFSLTFPLAPAGAVLPFAQHKDGDGEVTKEDRDELLRERITQLRNIKVEGFKDIEGDMITTSNTYGIKAAINYDAEGNLVYEIAIPLQFFHADDIAKNEWAFNFKINGIQRPKPEGGNENGSGMGGGGRGGRGGGGMGGGGGRSGRGGGGGGRGGFGGGGAGGESGRSDASKSVDFWEKFYLNKN</sequence>
<dbReference type="RefSeq" id="WP_205411353.1">
    <property type="nucleotide sequence ID" value="NZ_FNAI01000016.1"/>
</dbReference>
<reference evidence="3 4" key="1">
    <citation type="submission" date="2016-10" db="EMBL/GenBank/DDBJ databases">
        <authorList>
            <person name="de Groot N.N."/>
        </authorList>
    </citation>
    <scope>NUCLEOTIDE SEQUENCE [LARGE SCALE GENOMIC DNA]</scope>
    <source>
        <strain evidence="3 4">47C3B</strain>
    </source>
</reference>
<keyword evidence="4" id="KW-1185">Reference proteome</keyword>
<protein>
    <recommendedName>
        <fullName evidence="5">YD repeat-containing protein</fullName>
    </recommendedName>
</protein>
<feature type="compositionally biased region" description="Gly residues" evidence="1">
    <location>
        <begin position="224"/>
        <end position="271"/>
    </location>
</feature>
<feature type="signal peptide" evidence="2">
    <location>
        <begin position="1"/>
        <end position="24"/>
    </location>
</feature>
<feature type="chain" id="PRO_5011472136" description="YD repeat-containing protein" evidence="2">
    <location>
        <begin position="25"/>
        <end position="291"/>
    </location>
</feature>
<dbReference type="STRING" id="1391627.SAMN05216464_11618"/>
<gene>
    <name evidence="3" type="ORF">SAMN05216464_11618</name>
</gene>
<dbReference type="EMBL" id="FNAI01000016">
    <property type="protein sequence ID" value="SDF32951.1"/>
    <property type="molecule type" value="Genomic_DNA"/>
</dbReference>
<dbReference type="Gene3D" id="2.60.40.1190">
    <property type="match status" value="1"/>
</dbReference>
<dbReference type="AlphaFoldDB" id="A0A1G7K7G0"/>
<organism evidence="3 4">
    <name type="scientific">Mucilaginibacter pineti</name>
    <dbReference type="NCBI Taxonomy" id="1391627"/>
    <lineage>
        <taxon>Bacteria</taxon>
        <taxon>Pseudomonadati</taxon>
        <taxon>Bacteroidota</taxon>
        <taxon>Sphingobacteriia</taxon>
        <taxon>Sphingobacteriales</taxon>
        <taxon>Sphingobacteriaceae</taxon>
        <taxon>Mucilaginibacter</taxon>
    </lineage>
</organism>
<proteinExistence type="predicted"/>
<keyword evidence="2" id="KW-0732">Signal</keyword>
<evidence type="ECO:0000313" key="3">
    <source>
        <dbReference type="EMBL" id="SDF32951.1"/>
    </source>
</evidence>
<dbReference type="Proteomes" id="UP000199072">
    <property type="component" value="Unassembled WGS sequence"/>
</dbReference>
<evidence type="ECO:0000313" key="4">
    <source>
        <dbReference type="Proteomes" id="UP000199072"/>
    </source>
</evidence>